<evidence type="ECO:0000313" key="3">
    <source>
        <dbReference type="Proteomes" id="UP000054270"/>
    </source>
</evidence>
<sequence length="748" mass="81589">MLDLPCTSSTSLSGTSLPDSSQREAARKCSLAVAAFPWNDRAILTAENLAEAMPSDHFSLKYIENILAFEKKIYSPDFETSRLRNVLHFIPQHTLDMIDGGPAKYRQVFCLFFHYRLTGYLRNEIAVDISDILEGPPPNLPIHCHAEQLYSSCQPFASKFKDWTVVLKRFRSSLNSLQELTSTNVPSPPGSGTNTRIQLLLSLARTARQENAAAIFTNFAAAALYLNHLLNEPGSEGKKLPDLPDGKLGPELIKKWCQNNITAVDGVPQQTEDSDEQDKMQEDHTAAIVVVEHSQPDSSDNTGQSTCELSDQDCEDVCKAIVYISPILLLADSKIYRWSWNQIDILKYVKDLGNDTPEIICRVGGMVFHTLVNLATGQKEICSALRELCDVIPWDELELQVEETRSWFSAEHHHAPQDVSLLAVDFAEPLAKGWPLHDHLRQEAGLSFKVHGHVPAPQNQIPLEPSSNDSESTMTTAESSEEVTNRGPESRGDIVGEVGSELAAVGPSGDPHDIPNDIDGSTESTMTMTESSEEVTNRGLESRGDIVDEVGSELAAVGPSGDPHNIDGSTTRLNSTRDAASNSAAEGVSRTSESNGNKEGTTQSQPGPATELKAASTGASNSISTVPPPAGTLDESVAAAVKRNQRGLKMRIAGADLLSTIKIGPPRRKRQLKKKPTGEKLVAKPVSAESKSARQDSKAPGITVNTKKLVKQSLREHYWEPVKVKMEYESSVSMQKLFEPVAENSKAE</sequence>
<feature type="region of interest" description="Disordered" evidence="1">
    <location>
        <begin position="664"/>
        <end position="700"/>
    </location>
</feature>
<feature type="non-terminal residue" evidence="2">
    <location>
        <position position="748"/>
    </location>
</feature>
<feature type="compositionally biased region" description="Basic residues" evidence="1">
    <location>
        <begin position="665"/>
        <end position="675"/>
    </location>
</feature>
<reference evidence="3" key="1">
    <citation type="submission" date="2014-04" db="EMBL/GenBank/DDBJ databases">
        <title>Evolutionary Origins and Diversification of the Mycorrhizal Mutualists.</title>
        <authorList>
            <consortium name="DOE Joint Genome Institute"/>
            <consortium name="Mycorrhizal Genomics Consortium"/>
            <person name="Kohler A."/>
            <person name="Kuo A."/>
            <person name="Nagy L.G."/>
            <person name="Floudas D."/>
            <person name="Copeland A."/>
            <person name="Barry K.W."/>
            <person name="Cichocki N."/>
            <person name="Veneault-Fourrey C."/>
            <person name="LaButti K."/>
            <person name="Lindquist E.A."/>
            <person name="Lipzen A."/>
            <person name="Lundell T."/>
            <person name="Morin E."/>
            <person name="Murat C."/>
            <person name="Riley R."/>
            <person name="Ohm R."/>
            <person name="Sun H."/>
            <person name="Tunlid A."/>
            <person name="Henrissat B."/>
            <person name="Grigoriev I.V."/>
            <person name="Hibbett D.S."/>
            <person name="Martin F."/>
        </authorList>
    </citation>
    <scope>NUCLEOTIDE SEQUENCE [LARGE SCALE GENOMIC DNA]</scope>
    <source>
        <strain evidence="3">FD-334 SS-4</strain>
    </source>
</reference>
<keyword evidence="3" id="KW-1185">Reference proteome</keyword>
<feature type="region of interest" description="Disordered" evidence="1">
    <location>
        <begin position="456"/>
        <end position="633"/>
    </location>
</feature>
<feature type="region of interest" description="Disordered" evidence="1">
    <location>
        <begin position="1"/>
        <end position="20"/>
    </location>
</feature>
<evidence type="ECO:0000256" key="1">
    <source>
        <dbReference type="SAM" id="MobiDB-lite"/>
    </source>
</evidence>
<protein>
    <submittedName>
        <fullName evidence="2">Uncharacterized protein</fullName>
    </submittedName>
</protein>
<name>A0A0D2N9N3_HYPSF</name>
<dbReference type="EMBL" id="KN817750">
    <property type="protein sequence ID" value="KJA13361.1"/>
    <property type="molecule type" value="Genomic_DNA"/>
</dbReference>
<evidence type="ECO:0000313" key="2">
    <source>
        <dbReference type="EMBL" id="KJA13361.1"/>
    </source>
</evidence>
<proteinExistence type="predicted"/>
<dbReference type="AlphaFoldDB" id="A0A0D2N9N3"/>
<feature type="compositionally biased region" description="Polar residues" evidence="1">
    <location>
        <begin position="457"/>
        <end position="469"/>
    </location>
</feature>
<feature type="compositionally biased region" description="Polar residues" evidence="1">
    <location>
        <begin position="567"/>
        <end position="607"/>
    </location>
</feature>
<feature type="compositionally biased region" description="Low complexity" evidence="1">
    <location>
        <begin position="521"/>
        <end position="530"/>
    </location>
</feature>
<organism evidence="2 3">
    <name type="scientific">Hypholoma sublateritium (strain FD-334 SS-4)</name>
    <dbReference type="NCBI Taxonomy" id="945553"/>
    <lineage>
        <taxon>Eukaryota</taxon>
        <taxon>Fungi</taxon>
        <taxon>Dikarya</taxon>
        <taxon>Basidiomycota</taxon>
        <taxon>Agaricomycotina</taxon>
        <taxon>Agaricomycetes</taxon>
        <taxon>Agaricomycetidae</taxon>
        <taxon>Agaricales</taxon>
        <taxon>Agaricineae</taxon>
        <taxon>Strophariaceae</taxon>
        <taxon>Hypholoma</taxon>
    </lineage>
</organism>
<gene>
    <name evidence="2" type="ORF">HYPSUDRAFT_59948</name>
</gene>
<accession>A0A0D2N9N3</accession>
<dbReference type="Proteomes" id="UP000054270">
    <property type="component" value="Unassembled WGS sequence"/>
</dbReference>